<gene>
    <name evidence="1" type="ORF">KCTCHS21_57740</name>
</gene>
<evidence type="ECO:0008006" key="3">
    <source>
        <dbReference type="Google" id="ProtNLM"/>
    </source>
</evidence>
<proteinExistence type="predicted"/>
<dbReference type="PANTHER" id="PTHR41291">
    <property type="entry name" value="DNA ALKYLATION REPAIR PROTEIN"/>
    <property type="match status" value="1"/>
</dbReference>
<dbReference type="Proteomes" id="UP000289856">
    <property type="component" value="Chromosome"/>
</dbReference>
<dbReference type="EMBL" id="AP019400">
    <property type="protein sequence ID" value="BBI36375.1"/>
    <property type="molecule type" value="Genomic_DNA"/>
</dbReference>
<dbReference type="CDD" id="cd06561">
    <property type="entry name" value="AlkD_like"/>
    <property type="match status" value="1"/>
</dbReference>
<name>A0A3T1DEP0_9BACL</name>
<keyword evidence="2" id="KW-1185">Reference proteome</keyword>
<dbReference type="SUPFAM" id="SSF48371">
    <property type="entry name" value="ARM repeat"/>
    <property type="match status" value="1"/>
</dbReference>
<protein>
    <recommendedName>
        <fullName evidence="3">DNA alkylation repair protein</fullName>
    </recommendedName>
</protein>
<dbReference type="InterPro" id="IPR014825">
    <property type="entry name" value="DNA_alkylation"/>
</dbReference>
<sequence length="238" mass="26608">MTTVTLEGIMDKLEQMGTEQTKKTFLRHGAQEPFFGVKVGDMKKLVKDVKKDQNVARALYTTGNSDAMYLAGLTVNPKTATKEMLQDWVGKAYWYMIAEYTVAGIAAESPYAVELALEWIESPNEQIATCGWSTYANYISITPDDQLNMGEIESLLQRVEEGIHEERNRVRYNMNTFLIVVGSYVAPLHDEAIRIASVVGKVHVNVGQTACKVPLATDYINKVKQMGRLGNKKKTCIC</sequence>
<evidence type="ECO:0000313" key="2">
    <source>
        <dbReference type="Proteomes" id="UP000289856"/>
    </source>
</evidence>
<dbReference type="InterPro" id="IPR016024">
    <property type="entry name" value="ARM-type_fold"/>
</dbReference>
<organism evidence="1 2">
    <name type="scientific">Cohnella abietis</name>
    <dbReference type="NCBI Taxonomy" id="2507935"/>
    <lineage>
        <taxon>Bacteria</taxon>
        <taxon>Bacillati</taxon>
        <taxon>Bacillota</taxon>
        <taxon>Bacilli</taxon>
        <taxon>Bacillales</taxon>
        <taxon>Paenibacillaceae</taxon>
        <taxon>Cohnella</taxon>
    </lineage>
</organism>
<dbReference type="Pfam" id="PF08713">
    <property type="entry name" value="DNA_alkylation"/>
    <property type="match status" value="1"/>
</dbReference>
<dbReference type="KEGG" id="cohn:KCTCHS21_57740"/>
<accession>A0A3T1DEP0</accession>
<dbReference type="AlphaFoldDB" id="A0A3T1DEP0"/>
<dbReference type="Gene3D" id="1.25.10.90">
    <property type="match status" value="1"/>
</dbReference>
<evidence type="ECO:0000313" key="1">
    <source>
        <dbReference type="EMBL" id="BBI36375.1"/>
    </source>
</evidence>
<dbReference type="PANTHER" id="PTHR41291:SF1">
    <property type="entry name" value="DNA ALKYLATION REPAIR PROTEIN"/>
    <property type="match status" value="1"/>
</dbReference>
<reference evidence="1 2" key="1">
    <citation type="submission" date="2019-01" db="EMBL/GenBank/DDBJ databases">
        <title>Complete genome sequence of Cohnella hallensis HS21 isolated from Korean fir (Abies koreana) rhizospheric soil.</title>
        <authorList>
            <person name="Jiang L."/>
            <person name="Kang S.W."/>
            <person name="Kim S."/>
            <person name="Jung J."/>
            <person name="Kim C.Y."/>
            <person name="Kim D.H."/>
            <person name="Kim S.W."/>
            <person name="Lee J."/>
        </authorList>
    </citation>
    <scope>NUCLEOTIDE SEQUENCE [LARGE SCALE GENOMIC DNA]</scope>
    <source>
        <strain evidence="1 2">HS21</strain>
    </source>
</reference>